<dbReference type="CDD" id="cd00055">
    <property type="entry name" value="EGF_Lam"/>
    <property type="match status" value="1"/>
</dbReference>
<dbReference type="Pfam" id="PF00053">
    <property type="entry name" value="EGF_laminin"/>
    <property type="match status" value="1"/>
</dbReference>
<dbReference type="GO" id="GO:0007411">
    <property type="term" value="P:axon guidance"/>
    <property type="evidence" value="ECO:0007669"/>
    <property type="project" value="TreeGrafter"/>
</dbReference>
<comment type="caution">
    <text evidence="5">The sequence shown here is derived from an EMBL/GenBank/DDBJ whole genome shotgun (WGS) entry which is preliminary data.</text>
</comment>
<accession>A0A662YW78</accession>
<dbReference type="Gene3D" id="2.60.120.260">
    <property type="entry name" value="Galactose-binding domain-like"/>
    <property type="match status" value="1"/>
</dbReference>
<reference evidence="5 6" key="1">
    <citation type="submission" date="2019-01" db="EMBL/GenBank/DDBJ databases">
        <title>Draft Genome and Complete Hox-Cluster Characterization of the Sterlet Sturgeon (Acipenser ruthenus).</title>
        <authorList>
            <person name="Wei Q."/>
        </authorList>
    </citation>
    <scope>NUCLEOTIDE SEQUENCE [LARGE SCALE GENOMIC DNA]</scope>
    <source>
        <strain evidence="5">WHYD16114868_AA</strain>
        <tissue evidence="5">Blood</tissue>
    </source>
</reference>
<feature type="disulfide bond" evidence="3">
    <location>
        <begin position="84"/>
        <end position="101"/>
    </location>
</feature>
<dbReference type="Proteomes" id="UP000289886">
    <property type="component" value="Unassembled WGS sequence"/>
</dbReference>
<name>A0A662YW78_ACIRT</name>
<protein>
    <submittedName>
        <fullName evidence="5">Laminin subunit alpha-2</fullName>
    </submittedName>
</protein>
<feature type="domain" description="Laminin EGF-like" evidence="4">
    <location>
        <begin position="82"/>
        <end position="124"/>
    </location>
</feature>
<evidence type="ECO:0000313" key="5">
    <source>
        <dbReference type="EMBL" id="RXM99798.1"/>
    </source>
</evidence>
<dbReference type="InterPro" id="IPR050440">
    <property type="entry name" value="Laminin/Netrin_ECM"/>
</dbReference>
<dbReference type="EMBL" id="SCEB01000296">
    <property type="protein sequence ID" value="RXM99798.1"/>
    <property type="molecule type" value="Genomic_DNA"/>
</dbReference>
<feature type="disulfide bond" evidence="3">
    <location>
        <begin position="82"/>
        <end position="94"/>
    </location>
</feature>
<evidence type="ECO:0000259" key="4">
    <source>
        <dbReference type="PROSITE" id="PS50027"/>
    </source>
</evidence>
<dbReference type="PROSITE" id="PS50027">
    <property type="entry name" value="EGF_LAM_2"/>
    <property type="match status" value="1"/>
</dbReference>
<dbReference type="GO" id="GO:0005201">
    <property type="term" value="F:extracellular matrix structural constituent"/>
    <property type="evidence" value="ECO:0007669"/>
    <property type="project" value="TreeGrafter"/>
</dbReference>
<gene>
    <name evidence="5" type="ORF">EOD39_10751</name>
</gene>
<evidence type="ECO:0000256" key="3">
    <source>
        <dbReference type="PROSITE-ProRule" id="PRU00460"/>
    </source>
</evidence>
<keyword evidence="6" id="KW-1185">Reference proteome</keyword>
<feature type="disulfide bond" evidence="3">
    <location>
        <begin position="103"/>
        <end position="112"/>
    </location>
</feature>
<keyword evidence="2 3" id="KW-0424">Laminin EGF-like domain</keyword>
<dbReference type="InterPro" id="IPR002049">
    <property type="entry name" value="LE_dom"/>
</dbReference>
<dbReference type="PANTHER" id="PTHR10574:SF291">
    <property type="entry name" value="LAMININ SUBUNIT ALPHA-2"/>
    <property type="match status" value="1"/>
</dbReference>
<dbReference type="Gene3D" id="2.10.25.10">
    <property type="entry name" value="Laminin"/>
    <property type="match status" value="1"/>
</dbReference>
<organism evidence="5 6">
    <name type="scientific">Acipenser ruthenus</name>
    <name type="common">Sterlet sturgeon</name>
    <dbReference type="NCBI Taxonomy" id="7906"/>
    <lineage>
        <taxon>Eukaryota</taxon>
        <taxon>Metazoa</taxon>
        <taxon>Chordata</taxon>
        <taxon>Craniata</taxon>
        <taxon>Vertebrata</taxon>
        <taxon>Euteleostomi</taxon>
        <taxon>Actinopterygii</taxon>
        <taxon>Chondrostei</taxon>
        <taxon>Acipenseriformes</taxon>
        <taxon>Acipenseridae</taxon>
        <taxon>Acipenser</taxon>
    </lineage>
</organism>
<dbReference type="SUPFAM" id="SSF57196">
    <property type="entry name" value="EGF/Laminin"/>
    <property type="match status" value="1"/>
</dbReference>
<proteinExistence type="predicted"/>
<keyword evidence="1 3" id="KW-1015">Disulfide bond</keyword>
<evidence type="ECO:0000313" key="6">
    <source>
        <dbReference type="Proteomes" id="UP000289886"/>
    </source>
</evidence>
<dbReference type="InterPro" id="IPR008211">
    <property type="entry name" value="Laminin_N"/>
</dbReference>
<dbReference type="AlphaFoldDB" id="A0A662YW78"/>
<dbReference type="FunFam" id="2.10.25.10:FF:000082">
    <property type="entry name" value="Laminin subunit alpha 1"/>
    <property type="match status" value="1"/>
</dbReference>
<dbReference type="GO" id="GO:0009887">
    <property type="term" value="P:animal organ morphogenesis"/>
    <property type="evidence" value="ECO:0007669"/>
    <property type="project" value="TreeGrafter"/>
</dbReference>
<dbReference type="PANTHER" id="PTHR10574">
    <property type="entry name" value="NETRIN/LAMININ-RELATED"/>
    <property type="match status" value="1"/>
</dbReference>
<evidence type="ECO:0000256" key="2">
    <source>
        <dbReference type="ARBA" id="ARBA00023292"/>
    </source>
</evidence>
<dbReference type="Pfam" id="PF00055">
    <property type="entry name" value="Laminin_N"/>
    <property type="match status" value="1"/>
</dbReference>
<dbReference type="GO" id="GO:0005604">
    <property type="term" value="C:basement membrane"/>
    <property type="evidence" value="ECO:0007669"/>
    <property type="project" value="TreeGrafter"/>
</dbReference>
<dbReference type="GO" id="GO:0009888">
    <property type="term" value="P:tissue development"/>
    <property type="evidence" value="ECO:0007669"/>
    <property type="project" value="TreeGrafter"/>
</dbReference>
<sequence>MDGDTFEPWQYFAITDTECLTRFNILLRTGPPSYTKDDDVICTSFYSKIPPLENGECIRCNCRLDGILNTDPCEKPCNCKPCDCNVMGSLTLQCNSDTGCCFCRPGFAGEKCTECKEGYRDFPQ</sequence>
<evidence type="ECO:0000256" key="1">
    <source>
        <dbReference type="ARBA" id="ARBA00023157"/>
    </source>
</evidence>
<comment type="caution">
    <text evidence="3">Lacks conserved residue(s) required for the propagation of feature annotation.</text>
</comment>